<evidence type="ECO:0000313" key="12">
    <source>
        <dbReference type="Proteomes" id="UP000000245"/>
    </source>
</evidence>
<dbReference type="PANTHER" id="PTHR23429:SF0">
    <property type="entry name" value="GLUCOSE-6-PHOSPHATE 1-DEHYDROGENASE"/>
    <property type="match status" value="1"/>
</dbReference>
<reference evidence="11 12" key="1">
    <citation type="submission" date="2007-05" db="EMBL/GenBank/DDBJ databases">
        <title>Complete sequence of chromosome of Acidiphilium cryptum JF-5.</title>
        <authorList>
            <consortium name="US DOE Joint Genome Institute"/>
            <person name="Copeland A."/>
            <person name="Lucas S."/>
            <person name="Lapidus A."/>
            <person name="Barry K."/>
            <person name="Detter J.C."/>
            <person name="Glavina del Rio T."/>
            <person name="Hammon N."/>
            <person name="Israni S."/>
            <person name="Dalin E."/>
            <person name="Tice H."/>
            <person name="Pitluck S."/>
            <person name="Sims D."/>
            <person name="Brettin T."/>
            <person name="Bruce D."/>
            <person name="Han C."/>
            <person name="Schmutz J."/>
            <person name="Larimer F."/>
            <person name="Land M."/>
            <person name="Hauser L."/>
            <person name="Kyrpides N."/>
            <person name="Kim E."/>
            <person name="Magnuson T."/>
            <person name="Richardson P."/>
        </authorList>
    </citation>
    <scope>NUCLEOTIDE SEQUENCE [LARGE SCALE GENOMIC DNA]</scope>
    <source>
        <strain evidence="11 12">JF-5</strain>
    </source>
</reference>
<evidence type="ECO:0000256" key="5">
    <source>
        <dbReference type="ARBA" id="ARBA00023002"/>
    </source>
</evidence>
<dbReference type="Pfam" id="PF00479">
    <property type="entry name" value="G6PD_N"/>
    <property type="match status" value="1"/>
</dbReference>
<dbReference type="GO" id="GO:0009051">
    <property type="term" value="P:pentose-phosphate shunt, oxidative branch"/>
    <property type="evidence" value="ECO:0007669"/>
    <property type="project" value="TreeGrafter"/>
</dbReference>
<feature type="binding site" evidence="7">
    <location>
        <position position="253"/>
    </location>
    <ligand>
        <name>substrate</name>
    </ligand>
</feature>
<dbReference type="InterPro" id="IPR022675">
    <property type="entry name" value="G6P_DH_C"/>
</dbReference>
<sequence>MNPLAKHPLRSEAGSSGAASASPAGPCSVVIFGAAGDLTKRLLVPALYNLANTGLVPEKFGLLGADIADLDAKHWTGSLREMLESFVGDPEAEDQIKQVDDAAWDRLRAHADYVQGDFTRDEFYETLKSRLEAIENSQGTGGNRLFYLAVADRFFAPIVEHLGKAGLVTEDESGGGTWRRIIIEKPFGHDLASAQDLNRRLLSVVDERQIYRIDHFLGKETVQNIMALRFGNGIFDPLWNRDRIDHVQITVAETVGVEGRAKFYEQAGALRDMVPNHVFQLVAMVAMEPPVGVRAEAIRDKKLELFSAIRTLRPEDAVRGQYGAGEVSGQSARGYREEPGVAADSNTETYVALRLAIDNWRWAGVPFYIRTGKHLSERMTEIAIRFRKQPLAPFQGASLDGLPPNWLVLRIQPDEGIAIEFEVKQPGQTMRLAPARMQFRYRDRFEPEPNVGYETLLYDCMIGDQTLFQRADMVEETWRVVGRVLDAWGRDRAADFPNYRSGSAGPDAADKLLADDEPTRRWRPVALDPAESGQ</sequence>
<dbReference type="GO" id="GO:0005829">
    <property type="term" value="C:cytosol"/>
    <property type="evidence" value="ECO:0007669"/>
    <property type="project" value="TreeGrafter"/>
</dbReference>
<keyword evidence="4 7" id="KW-0521">NADP</keyword>
<dbReference type="Gene3D" id="3.30.360.10">
    <property type="entry name" value="Dihydrodipicolinate Reductase, domain 2"/>
    <property type="match status" value="1"/>
</dbReference>
<dbReference type="SUPFAM" id="SSF55347">
    <property type="entry name" value="Glyceraldehyde-3-phosphate dehydrogenase-like, C-terminal domain"/>
    <property type="match status" value="1"/>
</dbReference>
<dbReference type="EMBL" id="CP000697">
    <property type="protein sequence ID" value="ABQ30486.1"/>
    <property type="molecule type" value="Genomic_DNA"/>
</dbReference>
<proteinExistence type="inferred from homology"/>
<feature type="binding site" evidence="7">
    <location>
        <position position="185"/>
    </location>
    <ligand>
        <name>NADP(+)</name>
        <dbReference type="ChEBI" id="CHEBI:58349"/>
    </ligand>
</feature>
<feature type="active site" description="Proton acceptor" evidence="7">
    <location>
        <position position="277"/>
    </location>
</feature>
<dbReference type="KEGG" id="acr:Acry_1275"/>
<dbReference type="PIRSF" id="PIRSF000110">
    <property type="entry name" value="G6PD"/>
    <property type="match status" value="1"/>
</dbReference>
<dbReference type="RefSeq" id="WP_011942121.1">
    <property type="nucleotide sequence ID" value="NC_009484.1"/>
</dbReference>
<comment type="similarity">
    <text evidence="2 7">Belongs to the glucose-6-phosphate dehydrogenase family.</text>
</comment>
<dbReference type="GO" id="GO:0004345">
    <property type="term" value="F:glucose-6-phosphate dehydrogenase activity"/>
    <property type="evidence" value="ECO:0007669"/>
    <property type="project" value="UniProtKB-UniRule"/>
</dbReference>
<dbReference type="GO" id="GO:0050661">
    <property type="term" value="F:NADP binding"/>
    <property type="evidence" value="ECO:0007669"/>
    <property type="project" value="UniProtKB-UniRule"/>
</dbReference>
<dbReference type="eggNOG" id="COG0364">
    <property type="taxonomic scope" value="Bacteria"/>
</dbReference>
<evidence type="ECO:0000256" key="8">
    <source>
        <dbReference type="SAM" id="MobiDB-lite"/>
    </source>
</evidence>
<feature type="compositionally biased region" description="Basic and acidic residues" evidence="8">
    <location>
        <begin position="508"/>
        <end position="520"/>
    </location>
</feature>
<dbReference type="STRING" id="349163.Acry_1275"/>
<dbReference type="PRINTS" id="PR00079">
    <property type="entry name" value="G6PDHDRGNASE"/>
</dbReference>
<keyword evidence="3 7" id="KW-0313">Glucose metabolism</keyword>
<accession>A5FY04</accession>
<dbReference type="NCBIfam" id="NF009492">
    <property type="entry name" value="PRK12853.1-3"/>
    <property type="match status" value="1"/>
</dbReference>
<feature type="domain" description="Glucose-6-phosphate dehydrogenase C-terminal" evidence="10">
    <location>
        <begin position="226"/>
        <end position="522"/>
    </location>
</feature>
<dbReference type="InterPro" id="IPR036291">
    <property type="entry name" value="NAD(P)-bd_dom_sf"/>
</dbReference>
<evidence type="ECO:0000256" key="6">
    <source>
        <dbReference type="ARBA" id="ARBA00023277"/>
    </source>
</evidence>
<dbReference type="InterPro" id="IPR019796">
    <property type="entry name" value="G6P_DH_AS"/>
</dbReference>
<organism evidence="11 12">
    <name type="scientific">Acidiphilium cryptum (strain JF-5)</name>
    <dbReference type="NCBI Taxonomy" id="349163"/>
    <lineage>
        <taxon>Bacteria</taxon>
        <taxon>Pseudomonadati</taxon>
        <taxon>Pseudomonadota</taxon>
        <taxon>Alphaproteobacteria</taxon>
        <taxon>Acetobacterales</taxon>
        <taxon>Acidocellaceae</taxon>
        <taxon>Acidiphilium</taxon>
    </lineage>
</organism>
<dbReference type="GO" id="GO:0006006">
    <property type="term" value="P:glucose metabolic process"/>
    <property type="evidence" value="ECO:0007669"/>
    <property type="project" value="UniProtKB-KW"/>
</dbReference>
<comment type="caution">
    <text evidence="7">Lacks conserved residue(s) required for the propagation of feature annotation.</text>
</comment>
<keyword evidence="6 7" id="KW-0119">Carbohydrate metabolism</keyword>
<feature type="region of interest" description="Disordered" evidence="8">
    <location>
        <begin position="1"/>
        <end position="24"/>
    </location>
</feature>
<evidence type="ECO:0000256" key="1">
    <source>
        <dbReference type="ARBA" id="ARBA00004937"/>
    </source>
</evidence>
<evidence type="ECO:0000256" key="3">
    <source>
        <dbReference type="ARBA" id="ARBA00022526"/>
    </source>
</evidence>
<dbReference type="InterPro" id="IPR001282">
    <property type="entry name" value="G6P_DH"/>
</dbReference>
<evidence type="ECO:0000256" key="2">
    <source>
        <dbReference type="ARBA" id="ARBA00009975"/>
    </source>
</evidence>
<feature type="binding site" evidence="7">
    <location>
        <begin position="117"/>
        <end position="118"/>
    </location>
    <ligand>
        <name>NADP(+)</name>
        <dbReference type="ChEBI" id="CHEBI:58349"/>
    </ligand>
</feature>
<feature type="region of interest" description="Disordered" evidence="8">
    <location>
        <begin position="497"/>
        <end position="534"/>
    </location>
</feature>
<dbReference type="NCBIfam" id="TIGR00871">
    <property type="entry name" value="zwf"/>
    <property type="match status" value="1"/>
</dbReference>
<dbReference type="PANTHER" id="PTHR23429">
    <property type="entry name" value="GLUCOSE-6-PHOSPHATE 1-DEHYDROGENASE G6PD"/>
    <property type="match status" value="1"/>
</dbReference>
<dbReference type="HOGENOM" id="CLU_013524_5_0_5"/>
<feature type="domain" description="Glucose-6-phosphate dehydrogenase NAD-binding" evidence="9">
    <location>
        <begin position="30"/>
        <end position="224"/>
    </location>
</feature>
<comment type="pathway">
    <text evidence="1 7">Carbohydrate degradation; pentose phosphate pathway; D-ribulose 5-phosphate from D-glucose 6-phosphate (oxidative stage): step 1/3.</text>
</comment>
<dbReference type="Proteomes" id="UP000000245">
    <property type="component" value="Chromosome"/>
</dbReference>
<feature type="binding site" evidence="7">
    <location>
        <position position="272"/>
    </location>
    <ligand>
        <name>substrate</name>
    </ligand>
</feature>
<feature type="binding site" evidence="7">
    <location>
        <position position="215"/>
    </location>
    <ligand>
        <name>substrate</name>
    </ligand>
</feature>
<evidence type="ECO:0000313" key="11">
    <source>
        <dbReference type="EMBL" id="ABQ30486.1"/>
    </source>
</evidence>
<feature type="compositionally biased region" description="Low complexity" evidence="8">
    <location>
        <begin position="11"/>
        <end position="24"/>
    </location>
</feature>
<dbReference type="SUPFAM" id="SSF51735">
    <property type="entry name" value="NAD(P)-binding Rossmann-fold domains"/>
    <property type="match status" value="1"/>
</dbReference>
<dbReference type="InterPro" id="IPR022674">
    <property type="entry name" value="G6P_DH_NAD-bd"/>
</dbReference>
<dbReference type="AlphaFoldDB" id="A5FY04"/>
<evidence type="ECO:0000259" key="9">
    <source>
        <dbReference type="Pfam" id="PF00479"/>
    </source>
</evidence>
<keyword evidence="5 7" id="KW-0560">Oxidoreductase</keyword>
<dbReference type="PROSITE" id="PS00069">
    <property type="entry name" value="G6P_DEHYDROGENASE"/>
    <property type="match status" value="1"/>
</dbReference>
<feature type="binding site" evidence="7">
    <location>
        <position position="373"/>
    </location>
    <ligand>
        <name>substrate</name>
    </ligand>
</feature>
<comment type="catalytic activity">
    <reaction evidence="7">
        <text>D-glucose 6-phosphate + NADP(+) = 6-phospho-D-glucono-1,5-lactone + NADPH + H(+)</text>
        <dbReference type="Rhea" id="RHEA:15841"/>
        <dbReference type="ChEBI" id="CHEBI:15378"/>
        <dbReference type="ChEBI" id="CHEBI:57783"/>
        <dbReference type="ChEBI" id="CHEBI:57955"/>
        <dbReference type="ChEBI" id="CHEBI:58349"/>
        <dbReference type="ChEBI" id="CHEBI:61548"/>
        <dbReference type="EC" id="1.1.1.49"/>
    </reaction>
</comment>
<dbReference type="Gene3D" id="3.40.50.720">
    <property type="entry name" value="NAD(P)-binding Rossmann-like Domain"/>
    <property type="match status" value="1"/>
</dbReference>
<evidence type="ECO:0000256" key="4">
    <source>
        <dbReference type="ARBA" id="ARBA00022857"/>
    </source>
</evidence>
<dbReference type="UniPathway" id="UPA00115">
    <property type="reaction ID" value="UER00408"/>
</dbReference>
<comment type="function">
    <text evidence="7">Catalyzes the oxidation of glucose 6-phosphate to 6-phosphogluconolactone.</text>
</comment>
<evidence type="ECO:0000259" key="10">
    <source>
        <dbReference type="Pfam" id="PF02781"/>
    </source>
</evidence>
<gene>
    <name evidence="7" type="primary">zwf</name>
    <name evidence="11" type="ordered locus">Acry_1275</name>
</gene>
<dbReference type="HAMAP" id="MF_00966">
    <property type="entry name" value="G6PD"/>
    <property type="match status" value="1"/>
</dbReference>
<keyword evidence="12" id="KW-1185">Reference proteome</keyword>
<name>A5FY04_ACICJ</name>
<dbReference type="EC" id="1.1.1.49" evidence="7"/>
<dbReference type="Pfam" id="PF02781">
    <property type="entry name" value="G6PD_C"/>
    <property type="match status" value="1"/>
</dbReference>
<protein>
    <recommendedName>
        <fullName evidence="7">Glucose-6-phosphate 1-dehydrogenase</fullName>
        <shortName evidence="7">G6PD</shortName>
        <ecNumber evidence="7">1.1.1.49</ecNumber>
    </recommendedName>
</protein>
<evidence type="ECO:0000256" key="7">
    <source>
        <dbReference type="HAMAP-Rule" id="MF_00966"/>
    </source>
</evidence>
<feature type="binding site" evidence="7">
    <location>
        <position position="219"/>
    </location>
    <ligand>
        <name>substrate</name>
    </ligand>
</feature>